<protein>
    <submittedName>
        <fullName evidence="2">Uncharacterized protein</fullName>
    </submittedName>
</protein>
<feature type="region of interest" description="Disordered" evidence="1">
    <location>
        <begin position="162"/>
        <end position="201"/>
    </location>
</feature>
<dbReference type="EMBL" id="MU864368">
    <property type="protein sequence ID" value="KAK4190190.1"/>
    <property type="molecule type" value="Genomic_DNA"/>
</dbReference>
<keyword evidence="3" id="KW-1185">Reference proteome</keyword>
<accession>A0AAN6WZL7</accession>
<feature type="compositionally biased region" description="Basic and acidic residues" evidence="1">
    <location>
        <begin position="187"/>
        <end position="201"/>
    </location>
</feature>
<reference evidence="2" key="1">
    <citation type="journal article" date="2023" name="Mol. Phylogenet. Evol.">
        <title>Genome-scale phylogeny and comparative genomics of the fungal order Sordariales.</title>
        <authorList>
            <person name="Hensen N."/>
            <person name="Bonometti L."/>
            <person name="Westerberg I."/>
            <person name="Brannstrom I.O."/>
            <person name="Guillou S."/>
            <person name="Cros-Aarteil S."/>
            <person name="Calhoun S."/>
            <person name="Haridas S."/>
            <person name="Kuo A."/>
            <person name="Mondo S."/>
            <person name="Pangilinan J."/>
            <person name="Riley R."/>
            <person name="LaButti K."/>
            <person name="Andreopoulos B."/>
            <person name="Lipzen A."/>
            <person name="Chen C."/>
            <person name="Yan M."/>
            <person name="Daum C."/>
            <person name="Ng V."/>
            <person name="Clum A."/>
            <person name="Steindorff A."/>
            <person name="Ohm R.A."/>
            <person name="Martin F."/>
            <person name="Silar P."/>
            <person name="Natvig D.O."/>
            <person name="Lalanne C."/>
            <person name="Gautier V."/>
            <person name="Ament-Velasquez S.L."/>
            <person name="Kruys A."/>
            <person name="Hutchinson M.I."/>
            <person name="Powell A.J."/>
            <person name="Barry K."/>
            <person name="Miller A.N."/>
            <person name="Grigoriev I.V."/>
            <person name="Debuchy R."/>
            <person name="Gladieux P."/>
            <person name="Hiltunen Thoren M."/>
            <person name="Johannesson H."/>
        </authorList>
    </citation>
    <scope>NUCLEOTIDE SEQUENCE</scope>
    <source>
        <strain evidence="2">PSN309</strain>
    </source>
</reference>
<organism evidence="2 3">
    <name type="scientific">Podospora australis</name>
    <dbReference type="NCBI Taxonomy" id="1536484"/>
    <lineage>
        <taxon>Eukaryota</taxon>
        <taxon>Fungi</taxon>
        <taxon>Dikarya</taxon>
        <taxon>Ascomycota</taxon>
        <taxon>Pezizomycotina</taxon>
        <taxon>Sordariomycetes</taxon>
        <taxon>Sordariomycetidae</taxon>
        <taxon>Sordariales</taxon>
        <taxon>Podosporaceae</taxon>
        <taxon>Podospora</taxon>
    </lineage>
</organism>
<feature type="region of interest" description="Disordered" evidence="1">
    <location>
        <begin position="56"/>
        <end position="128"/>
    </location>
</feature>
<proteinExistence type="predicted"/>
<sequence length="201" mass="21418">MSMSPGGPSGSGSGGGPSGSAFPASSSTGFRYPGGSSSSAAAAGFQSQFGQSFMSTISTTSSSSALGDSFTPKMRDRQARGKDPYGSEDGSGGSDMSDGEGRLRLRPSEQGAQKEDYTSRERRERAQGFLNNPELLMMYAQSSGLTVPGARLHFMKILCGLDDESKSGRKDKHVARHSSSQYRQSSSRHDERRLEDRSTDF</sequence>
<dbReference type="AlphaFoldDB" id="A0AAN6WZL7"/>
<evidence type="ECO:0000313" key="3">
    <source>
        <dbReference type="Proteomes" id="UP001302126"/>
    </source>
</evidence>
<evidence type="ECO:0000313" key="2">
    <source>
        <dbReference type="EMBL" id="KAK4190190.1"/>
    </source>
</evidence>
<comment type="caution">
    <text evidence="2">The sequence shown here is derived from an EMBL/GenBank/DDBJ whole genome shotgun (WGS) entry which is preliminary data.</text>
</comment>
<gene>
    <name evidence="2" type="ORF">QBC35DRAFT_449580</name>
</gene>
<feature type="region of interest" description="Disordered" evidence="1">
    <location>
        <begin position="1"/>
        <end position="41"/>
    </location>
</feature>
<feature type="compositionally biased region" description="Basic and acidic residues" evidence="1">
    <location>
        <begin position="99"/>
        <end position="126"/>
    </location>
</feature>
<feature type="compositionally biased region" description="Low complexity" evidence="1">
    <location>
        <begin position="19"/>
        <end position="41"/>
    </location>
</feature>
<feature type="compositionally biased region" description="Basic and acidic residues" evidence="1">
    <location>
        <begin position="73"/>
        <end position="85"/>
    </location>
</feature>
<evidence type="ECO:0000256" key="1">
    <source>
        <dbReference type="SAM" id="MobiDB-lite"/>
    </source>
</evidence>
<reference evidence="2" key="2">
    <citation type="submission" date="2023-05" db="EMBL/GenBank/DDBJ databases">
        <authorList>
            <consortium name="Lawrence Berkeley National Laboratory"/>
            <person name="Steindorff A."/>
            <person name="Hensen N."/>
            <person name="Bonometti L."/>
            <person name="Westerberg I."/>
            <person name="Brannstrom I.O."/>
            <person name="Guillou S."/>
            <person name="Cros-Aarteil S."/>
            <person name="Calhoun S."/>
            <person name="Haridas S."/>
            <person name="Kuo A."/>
            <person name="Mondo S."/>
            <person name="Pangilinan J."/>
            <person name="Riley R."/>
            <person name="Labutti K."/>
            <person name="Andreopoulos B."/>
            <person name="Lipzen A."/>
            <person name="Chen C."/>
            <person name="Yanf M."/>
            <person name="Daum C."/>
            <person name="Ng V."/>
            <person name="Clum A."/>
            <person name="Ohm R."/>
            <person name="Martin F."/>
            <person name="Silar P."/>
            <person name="Natvig D."/>
            <person name="Lalanne C."/>
            <person name="Gautier V."/>
            <person name="Ament-Velasquez S.L."/>
            <person name="Kruys A."/>
            <person name="Hutchinson M.I."/>
            <person name="Powell A.J."/>
            <person name="Barry K."/>
            <person name="Miller A.N."/>
            <person name="Grigoriev I.V."/>
            <person name="Debuchy R."/>
            <person name="Gladieux P."/>
            <person name="Thoren M.H."/>
            <person name="Johannesson H."/>
        </authorList>
    </citation>
    <scope>NUCLEOTIDE SEQUENCE</scope>
    <source>
        <strain evidence="2">PSN309</strain>
    </source>
</reference>
<name>A0AAN6WZL7_9PEZI</name>
<dbReference type="Proteomes" id="UP001302126">
    <property type="component" value="Unassembled WGS sequence"/>
</dbReference>
<feature type="compositionally biased region" description="Gly residues" evidence="1">
    <location>
        <begin position="7"/>
        <end position="18"/>
    </location>
</feature>